<reference evidence="2 3" key="1">
    <citation type="submission" date="2016-10" db="EMBL/GenBank/DDBJ databases">
        <authorList>
            <person name="de Groot N.N."/>
        </authorList>
    </citation>
    <scope>NUCLEOTIDE SEQUENCE [LARGE SCALE GENOMIC DNA]</scope>
    <source>
        <strain evidence="2 3">LMG 2247</strain>
    </source>
</reference>
<evidence type="ECO:0000259" key="1">
    <source>
        <dbReference type="Pfam" id="PF01370"/>
    </source>
</evidence>
<dbReference type="PANTHER" id="PTHR48079:SF6">
    <property type="entry name" value="NAD(P)-BINDING DOMAIN-CONTAINING PROTEIN-RELATED"/>
    <property type="match status" value="1"/>
</dbReference>
<dbReference type="InterPro" id="IPR036291">
    <property type="entry name" value="NAD(P)-bd_dom_sf"/>
</dbReference>
<dbReference type="GO" id="GO:0004029">
    <property type="term" value="F:aldehyde dehydrogenase (NAD+) activity"/>
    <property type="evidence" value="ECO:0007669"/>
    <property type="project" value="TreeGrafter"/>
</dbReference>
<feature type="domain" description="NAD-dependent epimerase/dehydratase" evidence="1">
    <location>
        <begin position="5"/>
        <end position="183"/>
    </location>
</feature>
<evidence type="ECO:0000313" key="3">
    <source>
        <dbReference type="Proteomes" id="UP000199706"/>
    </source>
</evidence>
<dbReference type="AlphaFoldDB" id="A0A1G8ATD8"/>
<accession>A0A1G8ATD8</accession>
<dbReference type="OrthoDB" id="9787292at2"/>
<name>A0A1G8ATD8_9BURK</name>
<dbReference type="Gene3D" id="3.40.50.720">
    <property type="entry name" value="NAD(P)-binding Rossmann-like Domain"/>
    <property type="match status" value="1"/>
</dbReference>
<proteinExistence type="predicted"/>
<dbReference type="Proteomes" id="UP000199706">
    <property type="component" value="Unassembled WGS sequence"/>
</dbReference>
<dbReference type="GO" id="GO:0005737">
    <property type="term" value="C:cytoplasm"/>
    <property type="evidence" value="ECO:0007669"/>
    <property type="project" value="TreeGrafter"/>
</dbReference>
<dbReference type="Pfam" id="PF01370">
    <property type="entry name" value="Epimerase"/>
    <property type="match status" value="1"/>
</dbReference>
<dbReference type="InterPro" id="IPR051783">
    <property type="entry name" value="NAD(P)-dependent_oxidoreduct"/>
</dbReference>
<evidence type="ECO:0000313" key="2">
    <source>
        <dbReference type="EMBL" id="SDH24114.1"/>
    </source>
</evidence>
<dbReference type="PANTHER" id="PTHR48079">
    <property type="entry name" value="PROTEIN YEEZ"/>
    <property type="match status" value="1"/>
</dbReference>
<protein>
    <submittedName>
        <fullName evidence="2">Nucleoside-diphosphate-sugar epimerase</fullName>
    </submittedName>
</protein>
<organism evidence="2 3">
    <name type="scientific">Paraburkholderia phenazinium</name>
    <dbReference type="NCBI Taxonomy" id="60549"/>
    <lineage>
        <taxon>Bacteria</taxon>
        <taxon>Pseudomonadati</taxon>
        <taxon>Pseudomonadota</taxon>
        <taxon>Betaproteobacteria</taxon>
        <taxon>Burkholderiales</taxon>
        <taxon>Burkholderiaceae</taxon>
        <taxon>Paraburkholderia</taxon>
    </lineage>
</organism>
<dbReference type="EMBL" id="FNCJ01000008">
    <property type="protein sequence ID" value="SDH24114.1"/>
    <property type="molecule type" value="Genomic_DNA"/>
</dbReference>
<sequence length="242" mass="25263">MAECIFLAGATGAIGRRLAPLYVASGWRVVGTTRSSAKAALLRELGVEPLVVDVFDAAALHDALAAARPQVVVHQLTDLPPALDPARMAEAAQRNARIRSEGTRNLVAAAVAAGAQRMLAQSIGFAYADGPLPHNEDDPLDSDFDGPRGVTLRGVASLEQQVLQAPLEAIVLRYGRLYGPGTGFGTASGAGPVHVDAAARAAELALTRGTPGIYNIAETDGTLDCAKAERLLGWRADWRIAP</sequence>
<dbReference type="InterPro" id="IPR001509">
    <property type="entry name" value="Epimerase_deHydtase"/>
</dbReference>
<dbReference type="SUPFAM" id="SSF51735">
    <property type="entry name" value="NAD(P)-binding Rossmann-fold domains"/>
    <property type="match status" value="1"/>
</dbReference>
<dbReference type="RefSeq" id="WP_090686075.1">
    <property type="nucleotide sequence ID" value="NZ_CADERL010000011.1"/>
</dbReference>
<gene>
    <name evidence="2" type="ORF">SAMN05216466_10886</name>
</gene>